<dbReference type="SUPFAM" id="SSF51445">
    <property type="entry name" value="(Trans)glycosidases"/>
    <property type="match status" value="1"/>
</dbReference>
<evidence type="ECO:0000313" key="6">
    <source>
        <dbReference type="EMBL" id="PWU23362.1"/>
    </source>
</evidence>
<dbReference type="Pfam" id="PF01229">
    <property type="entry name" value="Glyco_hydro_39"/>
    <property type="match status" value="1"/>
</dbReference>
<evidence type="ECO:0000256" key="2">
    <source>
        <dbReference type="ARBA" id="ARBA00022801"/>
    </source>
</evidence>
<comment type="similarity">
    <text evidence="1">Belongs to the glycosyl hydrolase 39 family.</text>
</comment>
<feature type="domain" description="Glycosyl hydrolases family 39 N-terminal catalytic" evidence="5">
    <location>
        <begin position="74"/>
        <end position="373"/>
    </location>
</feature>
<dbReference type="InterPro" id="IPR017853">
    <property type="entry name" value="GH"/>
</dbReference>
<dbReference type="AlphaFoldDB" id="A0A317JRC0"/>
<evidence type="ECO:0000256" key="1">
    <source>
        <dbReference type="ARBA" id="ARBA00008875"/>
    </source>
</evidence>
<protein>
    <recommendedName>
        <fullName evidence="5">Glycosyl hydrolases family 39 N-terminal catalytic domain-containing protein</fullName>
    </recommendedName>
</protein>
<name>A0A317JRC0_9BACT</name>
<evidence type="ECO:0000313" key="7">
    <source>
        <dbReference type="Proteomes" id="UP000246104"/>
    </source>
</evidence>
<keyword evidence="2" id="KW-0378">Hydrolase</keyword>
<dbReference type="InterPro" id="IPR049166">
    <property type="entry name" value="GH39_cat"/>
</dbReference>
<sequence>MDFGKQHRHIMFQLLPLLFLVIAILVGTLNINTIRQLLIGAFGQSANIVINTQAVVGPMHFPWQNLSQGGEDKNWRMTPLISAVRAVDTQYVRLDHIYDFYDIVHGSPGNLTFDFSKLDPVIHDITASGAKPFIALSYTPPAIAVNGDITAPPANYADWQLTVQKTIEHISGTLGISDAYYEVWNEPDLFGGYKTYGSRNYIDLYRAAAHGALNAHGVQPFKIGGPAITALYKNWVDDLMKAVTAENLPFDFFSWHRYSTSIDQYRSDVALIRQWMAPYPRGQHIELDITEWGHNSNNDPGYDSTFGAIHTIAVGTELAQTVDKAFVFEIQDGKDPNGQTLWGRWGLFDITGQPKPRYSALKFLNKLGQTQVQLTGRGTWVKGIATRDGFDTTAILANYDPAWQHSEVTPVTFTNITPGTYTITQERFGGVNNVQTIATTSSELEINVPMSINSAVFIRLHQTQ</sequence>
<dbReference type="InterPro" id="IPR051923">
    <property type="entry name" value="Glycosyl_Hydrolase_39"/>
</dbReference>
<comment type="caution">
    <text evidence="6">The sequence shown here is derived from an EMBL/GenBank/DDBJ whole genome shotgun (WGS) entry which is preliminary data.</text>
</comment>
<keyword evidence="3" id="KW-0326">Glycosidase</keyword>
<dbReference type="Gene3D" id="3.20.20.80">
    <property type="entry name" value="Glycosidases"/>
    <property type="match status" value="1"/>
</dbReference>
<keyword evidence="4" id="KW-0812">Transmembrane</keyword>
<proteinExistence type="inferred from homology"/>
<evidence type="ECO:0000256" key="3">
    <source>
        <dbReference type="ARBA" id="ARBA00023295"/>
    </source>
</evidence>
<feature type="transmembrane region" description="Helical" evidence="4">
    <location>
        <begin position="12"/>
        <end position="31"/>
    </location>
</feature>
<evidence type="ECO:0000259" key="5">
    <source>
        <dbReference type="Pfam" id="PF01229"/>
    </source>
</evidence>
<gene>
    <name evidence="6" type="ORF">C5B42_03180</name>
</gene>
<reference evidence="6 7" key="1">
    <citation type="submission" date="2018-02" db="EMBL/GenBank/DDBJ databases">
        <title>Genomic Reconstructions from Amazon Rainforest and Pasture Soil Reveal Novel Insights into the Physiology of Candidate Phyla in Tropical Sites.</title>
        <authorList>
            <person name="Kroeger M.E."/>
            <person name="Delmont T."/>
            <person name="Eren A.M."/>
            <person name="Guo J."/>
            <person name="Meyer K.M."/>
            <person name="Khan K."/>
            <person name="Rodrigues J.L.M."/>
            <person name="Bohannan B.J.M."/>
            <person name="Tringe S."/>
            <person name="Borges C.D."/>
            <person name="Tiedje J."/>
            <person name="Tsai S.M."/>
            <person name="Nusslein K."/>
        </authorList>
    </citation>
    <scope>NUCLEOTIDE SEQUENCE [LARGE SCALE GENOMIC DNA]</scope>
    <source>
        <strain evidence="6">Amazon FNV 2010 28 9</strain>
    </source>
</reference>
<dbReference type="PANTHER" id="PTHR12631:SF10">
    <property type="entry name" value="BETA-XYLOSIDASE-LIKE PROTEIN-RELATED"/>
    <property type="match status" value="1"/>
</dbReference>
<organism evidence="6 7">
    <name type="scientific">Candidatus Cerribacteria bacterium 'Amazon FNV 2010 28 9'</name>
    <dbReference type="NCBI Taxonomy" id="2081795"/>
    <lineage>
        <taxon>Bacteria</taxon>
        <taxon>Candidatus Cerribacteria</taxon>
    </lineage>
</organism>
<accession>A0A317JRC0</accession>
<keyword evidence="4" id="KW-0472">Membrane</keyword>
<dbReference type="PANTHER" id="PTHR12631">
    <property type="entry name" value="ALPHA-L-IDURONIDASE"/>
    <property type="match status" value="1"/>
</dbReference>
<dbReference type="GO" id="GO:0004553">
    <property type="term" value="F:hydrolase activity, hydrolyzing O-glycosyl compounds"/>
    <property type="evidence" value="ECO:0007669"/>
    <property type="project" value="TreeGrafter"/>
</dbReference>
<dbReference type="EMBL" id="PSRQ01000036">
    <property type="protein sequence ID" value="PWU23362.1"/>
    <property type="molecule type" value="Genomic_DNA"/>
</dbReference>
<evidence type="ECO:0000256" key="4">
    <source>
        <dbReference type="SAM" id="Phobius"/>
    </source>
</evidence>
<keyword evidence="4" id="KW-1133">Transmembrane helix</keyword>
<dbReference type="Proteomes" id="UP000246104">
    <property type="component" value="Unassembled WGS sequence"/>
</dbReference>